<evidence type="ECO:0000313" key="3">
    <source>
        <dbReference type="Proteomes" id="UP001465976"/>
    </source>
</evidence>
<proteinExistence type="predicted"/>
<keyword evidence="3" id="KW-1185">Reference proteome</keyword>
<feature type="non-terminal residue" evidence="2">
    <location>
        <position position="224"/>
    </location>
</feature>
<comment type="caution">
    <text evidence="2">The sequence shown here is derived from an EMBL/GenBank/DDBJ whole genome shotgun (WGS) entry which is preliminary data.</text>
</comment>
<accession>A0ABR3EKM7</accession>
<gene>
    <name evidence="2" type="ORF">V5O48_018635</name>
</gene>
<sequence length="224" mass="24339">MPDNPNKRPRNDNGKAPAASTSNANGSTDLTDNPTAWDVELRKLPTPIAIPPEQALIEFRTIYKSTIDSFSTALGSLQDASARGDKFRRSCDNGTVPPRITRSVHIPIFQFNADALLVKDTRLAKEIKAAEDAIAAARAAAIAYVDAGYHLHEEMLAESVKAETVVAKFKADLEAYLANMSVLSGVSDTAQWHPFVTVISRALLSDLESARWNHASIHKKSTEA</sequence>
<feature type="compositionally biased region" description="Polar residues" evidence="1">
    <location>
        <begin position="19"/>
        <end position="34"/>
    </location>
</feature>
<evidence type="ECO:0000313" key="2">
    <source>
        <dbReference type="EMBL" id="KAL0563432.1"/>
    </source>
</evidence>
<evidence type="ECO:0000256" key="1">
    <source>
        <dbReference type="SAM" id="MobiDB-lite"/>
    </source>
</evidence>
<name>A0ABR3EKM7_9AGAR</name>
<feature type="region of interest" description="Disordered" evidence="1">
    <location>
        <begin position="1"/>
        <end position="34"/>
    </location>
</feature>
<protein>
    <submittedName>
        <fullName evidence="2">Uncharacterized protein</fullName>
    </submittedName>
</protein>
<dbReference type="Proteomes" id="UP001465976">
    <property type="component" value="Unassembled WGS sequence"/>
</dbReference>
<feature type="compositionally biased region" description="Basic and acidic residues" evidence="1">
    <location>
        <begin position="1"/>
        <end position="13"/>
    </location>
</feature>
<organism evidence="2 3">
    <name type="scientific">Marasmius crinis-equi</name>
    <dbReference type="NCBI Taxonomy" id="585013"/>
    <lineage>
        <taxon>Eukaryota</taxon>
        <taxon>Fungi</taxon>
        <taxon>Dikarya</taxon>
        <taxon>Basidiomycota</taxon>
        <taxon>Agaricomycotina</taxon>
        <taxon>Agaricomycetes</taxon>
        <taxon>Agaricomycetidae</taxon>
        <taxon>Agaricales</taxon>
        <taxon>Marasmiineae</taxon>
        <taxon>Marasmiaceae</taxon>
        <taxon>Marasmius</taxon>
    </lineage>
</organism>
<reference evidence="2 3" key="1">
    <citation type="submission" date="2024-02" db="EMBL/GenBank/DDBJ databases">
        <title>A draft genome for the cacao thread blight pathogen Marasmius crinis-equi.</title>
        <authorList>
            <person name="Cohen S.P."/>
            <person name="Baruah I.K."/>
            <person name="Amoako-Attah I."/>
            <person name="Bukari Y."/>
            <person name="Meinhardt L.W."/>
            <person name="Bailey B.A."/>
        </authorList>
    </citation>
    <scope>NUCLEOTIDE SEQUENCE [LARGE SCALE GENOMIC DNA]</scope>
    <source>
        <strain evidence="2 3">GH-76</strain>
    </source>
</reference>
<dbReference type="EMBL" id="JBAHYK010003526">
    <property type="protein sequence ID" value="KAL0563432.1"/>
    <property type="molecule type" value="Genomic_DNA"/>
</dbReference>